<gene>
    <name evidence="6" type="ORF">VTK73DRAFT_4138</name>
</gene>
<dbReference type="Proteomes" id="UP001586593">
    <property type="component" value="Unassembled WGS sequence"/>
</dbReference>
<protein>
    <submittedName>
        <fullName evidence="6">Uncharacterized protein</fullName>
    </submittedName>
</protein>
<comment type="subcellular location">
    <subcellularLocation>
        <location evidence="1">Membrane</location>
        <topology evidence="1">Multi-pass membrane protein</topology>
    </subcellularLocation>
</comment>
<dbReference type="InterPro" id="IPR051617">
    <property type="entry name" value="UNC-93-like_regulator"/>
</dbReference>
<dbReference type="EMBL" id="JAZHXJ010000239">
    <property type="protein sequence ID" value="KAL1867535.1"/>
    <property type="molecule type" value="Genomic_DNA"/>
</dbReference>
<dbReference type="Gene3D" id="1.20.1250.20">
    <property type="entry name" value="MFS general substrate transporter like domains"/>
    <property type="match status" value="1"/>
</dbReference>
<evidence type="ECO:0000256" key="4">
    <source>
        <dbReference type="ARBA" id="ARBA00023136"/>
    </source>
</evidence>
<evidence type="ECO:0000256" key="1">
    <source>
        <dbReference type="ARBA" id="ARBA00004141"/>
    </source>
</evidence>
<keyword evidence="7" id="KW-1185">Reference proteome</keyword>
<reference evidence="6 7" key="1">
    <citation type="journal article" date="2024" name="Commun. Biol.">
        <title>Comparative genomic analysis of thermophilic fungi reveals convergent evolutionary adaptations and gene losses.</title>
        <authorList>
            <person name="Steindorff A.S."/>
            <person name="Aguilar-Pontes M.V."/>
            <person name="Robinson A.J."/>
            <person name="Andreopoulos B."/>
            <person name="LaButti K."/>
            <person name="Kuo A."/>
            <person name="Mondo S."/>
            <person name="Riley R."/>
            <person name="Otillar R."/>
            <person name="Haridas S."/>
            <person name="Lipzen A."/>
            <person name="Grimwood J."/>
            <person name="Schmutz J."/>
            <person name="Clum A."/>
            <person name="Reid I.D."/>
            <person name="Moisan M.C."/>
            <person name="Butler G."/>
            <person name="Nguyen T.T.M."/>
            <person name="Dewar K."/>
            <person name="Conant G."/>
            <person name="Drula E."/>
            <person name="Henrissat B."/>
            <person name="Hansel C."/>
            <person name="Singer S."/>
            <person name="Hutchinson M.I."/>
            <person name="de Vries R.P."/>
            <person name="Natvig D.O."/>
            <person name="Powell A.J."/>
            <person name="Tsang A."/>
            <person name="Grigoriev I.V."/>
        </authorList>
    </citation>
    <scope>NUCLEOTIDE SEQUENCE [LARGE SCALE GENOMIC DNA]</scope>
    <source>
        <strain evidence="6 7">ATCC 24622</strain>
    </source>
</reference>
<dbReference type="InterPro" id="IPR036259">
    <property type="entry name" value="MFS_trans_sf"/>
</dbReference>
<proteinExistence type="predicted"/>
<evidence type="ECO:0000256" key="2">
    <source>
        <dbReference type="ARBA" id="ARBA00022692"/>
    </source>
</evidence>
<dbReference type="Pfam" id="PF05978">
    <property type="entry name" value="UNC-93"/>
    <property type="match status" value="1"/>
</dbReference>
<keyword evidence="3 5" id="KW-1133">Transmembrane helix</keyword>
<name>A0ABR3WV56_9PEZI</name>
<keyword evidence="4 5" id="KW-0472">Membrane</keyword>
<dbReference type="SUPFAM" id="SSF103473">
    <property type="entry name" value="MFS general substrate transporter"/>
    <property type="match status" value="1"/>
</dbReference>
<feature type="transmembrane region" description="Helical" evidence="5">
    <location>
        <begin position="217"/>
        <end position="235"/>
    </location>
</feature>
<organism evidence="6 7">
    <name type="scientific">Phialemonium thermophilum</name>
    <dbReference type="NCBI Taxonomy" id="223376"/>
    <lineage>
        <taxon>Eukaryota</taxon>
        <taxon>Fungi</taxon>
        <taxon>Dikarya</taxon>
        <taxon>Ascomycota</taxon>
        <taxon>Pezizomycotina</taxon>
        <taxon>Sordariomycetes</taxon>
        <taxon>Sordariomycetidae</taxon>
        <taxon>Cephalothecales</taxon>
        <taxon>Cephalothecaceae</taxon>
        <taxon>Phialemonium</taxon>
    </lineage>
</organism>
<feature type="transmembrane region" description="Helical" evidence="5">
    <location>
        <begin position="324"/>
        <end position="349"/>
    </location>
</feature>
<feature type="transmembrane region" description="Helical" evidence="5">
    <location>
        <begin position="127"/>
        <end position="150"/>
    </location>
</feature>
<feature type="transmembrane region" description="Helical" evidence="5">
    <location>
        <begin position="394"/>
        <end position="412"/>
    </location>
</feature>
<feature type="transmembrane region" description="Helical" evidence="5">
    <location>
        <begin position="255"/>
        <end position="271"/>
    </location>
</feature>
<keyword evidence="2 5" id="KW-0812">Transmembrane</keyword>
<comment type="caution">
    <text evidence="6">The sequence shown here is derived from an EMBL/GenBank/DDBJ whole genome shotgun (WGS) entry which is preliminary data.</text>
</comment>
<feature type="transmembrane region" description="Helical" evidence="5">
    <location>
        <begin position="162"/>
        <end position="182"/>
    </location>
</feature>
<feature type="transmembrane region" description="Helical" evidence="5">
    <location>
        <begin position="66"/>
        <end position="85"/>
    </location>
</feature>
<evidence type="ECO:0000256" key="5">
    <source>
        <dbReference type="SAM" id="Phobius"/>
    </source>
</evidence>
<evidence type="ECO:0000313" key="6">
    <source>
        <dbReference type="EMBL" id="KAL1867535.1"/>
    </source>
</evidence>
<accession>A0ABR3WV56</accession>
<feature type="transmembrane region" description="Helical" evidence="5">
    <location>
        <begin position="283"/>
        <end position="304"/>
    </location>
</feature>
<feature type="transmembrane region" description="Helical" evidence="5">
    <location>
        <begin position="361"/>
        <end position="382"/>
    </location>
</feature>
<evidence type="ECO:0000313" key="7">
    <source>
        <dbReference type="Proteomes" id="UP001586593"/>
    </source>
</evidence>
<evidence type="ECO:0000256" key="3">
    <source>
        <dbReference type="ARBA" id="ARBA00022989"/>
    </source>
</evidence>
<dbReference type="PANTHER" id="PTHR23294:SF59">
    <property type="entry name" value="UNC93-LIKE PROTEIN C922.05C"/>
    <property type="match status" value="1"/>
</dbReference>
<dbReference type="PANTHER" id="PTHR23294">
    <property type="entry name" value="ET TRANSLATION PRODUCT-RELATED"/>
    <property type="match status" value="1"/>
</dbReference>
<sequence length="460" mass="50350">MEEERITKLPFLRLNNPFIQNLLLGAGGGRSSSITMANISNGVLYGVFVFSALLAGTVLNTLGPRLTMMFGITGYPVYIGAMWYFDAQGHLWYPIFAGAYLGLTAGCLWTTAAYISNAYAEEKDKGLWRAIQWTGNICGAAVGACVALGISWNSASAGVPHSVYIVFIVLQCASVGFAMLLLPSEQVRRSDGTSLAAFQPLSTWESLKITGSLFKDWRILVMIPTFFTGEVFFPFQASMNAYAFNLRTRTLNSLLNNLIQIPVTLGVGFILDREAIGSRRKRAVLAITFDAVWITGAYVAQTAWLASWRFDRSVPGPAIDCTDAAYAGAVVIYMLYAAQYGVFQNVVLYVLGSLTNEPRKLAAMGGFFVSWLSAGTAISFGVDATAQPYENENAAYFALATLCWPILYFIAWRCISSTNYFKEESVVVPIHVRKDLHLEGVEVAEEAAPVDKPEKKQQSV</sequence>
<feature type="transmembrane region" description="Helical" evidence="5">
    <location>
        <begin position="42"/>
        <end position="59"/>
    </location>
</feature>
<feature type="transmembrane region" description="Helical" evidence="5">
    <location>
        <begin position="91"/>
        <end position="115"/>
    </location>
</feature>
<dbReference type="InterPro" id="IPR010291">
    <property type="entry name" value="Ion_channel_UNC-93"/>
</dbReference>